<organism evidence="2">
    <name type="scientific">freshwater metagenome</name>
    <dbReference type="NCBI Taxonomy" id="449393"/>
    <lineage>
        <taxon>unclassified sequences</taxon>
        <taxon>metagenomes</taxon>
        <taxon>ecological metagenomes</taxon>
    </lineage>
</organism>
<name>A0A6J6DLK7_9ZZZZ</name>
<dbReference type="SUPFAM" id="SSF53623">
    <property type="entry name" value="MurD-like peptide ligases, catalytic domain"/>
    <property type="match status" value="1"/>
</dbReference>
<proteinExistence type="predicted"/>
<feature type="domain" description="Mur ligase central" evidence="1">
    <location>
        <begin position="53"/>
        <end position="203"/>
    </location>
</feature>
<dbReference type="Pfam" id="PF08245">
    <property type="entry name" value="Mur_ligase_M"/>
    <property type="match status" value="1"/>
</dbReference>
<dbReference type="PANTHER" id="PTHR23135">
    <property type="entry name" value="MUR LIGASE FAMILY MEMBER"/>
    <property type="match status" value="1"/>
</dbReference>
<dbReference type="GO" id="GO:0005524">
    <property type="term" value="F:ATP binding"/>
    <property type="evidence" value="ECO:0007669"/>
    <property type="project" value="InterPro"/>
</dbReference>
<evidence type="ECO:0000313" key="2">
    <source>
        <dbReference type="EMBL" id="CAB4564997.1"/>
    </source>
</evidence>
<dbReference type="InterPro" id="IPR013221">
    <property type="entry name" value="Mur_ligase_cen"/>
</dbReference>
<dbReference type="PANTHER" id="PTHR23135:SF7">
    <property type="entry name" value="LIPID II ISOGLUTAMINYL SYNTHASE (GLUTAMINE-HYDROLYZING) SUBUNIT MURT"/>
    <property type="match status" value="1"/>
</dbReference>
<dbReference type="Gene3D" id="3.40.1190.10">
    <property type="entry name" value="Mur-like, catalytic domain"/>
    <property type="match status" value="1"/>
</dbReference>
<reference evidence="2" key="1">
    <citation type="submission" date="2020-05" db="EMBL/GenBank/DDBJ databases">
        <authorList>
            <person name="Chiriac C."/>
            <person name="Salcher M."/>
            <person name="Ghai R."/>
            <person name="Kavagutti S V."/>
        </authorList>
    </citation>
    <scope>NUCLEOTIDE SEQUENCE</scope>
</reference>
<dbReference type="GO" id="GO:0016881">
    <property type="term" value="F:acid-amino acid ligase activity"/>
    <property type="evidence" value="ECO:0007669"/>
    <property type="project" value="InterPro"/>
</dbReference>
<dbReference type="EMBL" id="CAEZTM010000010">
    <property type="protein sequence ID" value="CAB4564997.1"/>
    <property type="molecule type" value="Genomic_DNA"/>
</dbReference>
<protein>
    <submittedName>
        <fullName evidence="2">Unannotated protein</fullName>
    </submittedName>
</protein>
<sequence>MRLFWALLVSRIARVATRLRGGGSAFPGWVLLRLVPDVLSRTLGSIPGGVIFVTGSNGKSTTTAMLSSVLAEHGVRVFSNPAGGNLPQGLGSAVVAQCSLFGRVSADIAVLEVDEAYGPQIATLLRPDWVVVTNLQVDQLNRFGEPENVYQMMRTLALRARRGVLVNQADPNLVALAHEVLDAGVATHAVDVSQDAIASQSHGLVAAPVFFELAHTPDPSPLAVLEWTQGSEASIVLGDKGHRVALPAPGLHYAVDATLALGATALVLGHELDGQAISRAFENQAPVFGRGETIVYRGREISLTMMKNLPSLQVNVAALKGPLEIVWLAVDEGTPDPSWIFDVHLDPIDHVDVLSGSKAAQWALFLEYRGIPYGTIVEDTAEALTTVTRRSHATDEPVRAIVNYEQMMLIRRLAGYKELEGAR</sequence>
<accession>A0A6J6DLK7</accession>
<dbReference type="InterPro" id="IPR036565">
    <property type="entry name" value="Mur-like_cat_sf"/>
</dbReference>
<dbReference type="AlphaFoldDB" id="A0A6J6DLK7"/>
<evidence type="ECO:0000259" key="1">
    <source>
        <dbReference type="Pfam" id="PF08245"/>
    </source>
</evidence>
<gene>
    <name evidence="2" type="ORF">UFOPK1684_00364</name>
</gene>